<dbReference type="PANTHER" id="PTHR30193">
    <property type="entry name" value="ABC TRANSPORTER PERMEASE PROTEIN"/>
    <property type="match status" value="1"/>
</dbReference>
<name>A0A938X179_9CLOT</name>
<keyword evidence="3" id="KW-1003">Cell membrane</keyword>
<dbReference type="Proteomes" id="UP000713880">
    <property type="component" value="Unassembled WGS sequence"/>
</dbReference>
<feature type="transmembrane region" description="Helical" evidence="7">
    <location>
        <begin position="169"/>
        <end position="192"/>
    </location>
</feature>
<dbReference type="SUPFAM" id="SSF161098">
    <property type="entry name" value="MetI-like"/>
    <property type="match status" value="1"/>
</dbReference>
<dbReference type="CDD" id="cd06261">
    <property type="entry name" value="TM_PBP2"/>
    <property type="match status" value="1"/>
</dbReference>
<feature type="transmembrane region" description="Helical" evidence="7">
    <location>
        <begin position="121"/>
        <end position="141"/>
    </location>
</feature>
<comment type="subcellular location">
    <subcellularLocation>
        <location evidence="1 7">Cell membrane</location>
        <topology evidence="1 7">Multi-pass membrane protein</topology>
    </subcellularLocation>
</comment>
<dbReference type="AlphaFoldDB" id="A0A938X179"/>
<accession>A0A938X179</accession>
<gene>
    <name evidence="9" type="ORF">H6A13_01675</name>
</gene>
<dbReference type="PROSITE" id="PS50928">
    <property type="entry name" value="ABC_TM1"/>
    <property type="match status" value="1"/>
</dbReference>
<evidence type="ECO:0000313" key="9">
    <source>
        <dbReference type="EMBL" id="MBM6825815.1"/>
    </source>
</evidence>
<keyword evidence="2 7" id="KW-0813">Transport</keyword>
<comment type="caution">
    <text evidence="9">The sequence shown here is derived from an EMBL/GenBank/DDBJ whole genome shotgun (WGS) entry which is preliminary data.</text>
</comment>
<reference evidence="9" key="1">
    <citation type="submission" date="2020-08" db="EMBL/GenBank/DDBJ databases">
        <authorList>
            <person name="Cejkova D."/>
            <person name="Kubasova T."/>
            <person name="Jahodarova E."/>
            <person name="Rychlik I."/>
        </authorList>
    </citation>
    <scope>NUCLEOTIDE SEQUENCE</scope>
    <source>
        <strain evidence="9">An420c</strain>
    </source>
</reference>
<keyword evidence="10" id="KW-1185">Reference proteome</keyword>
<keyword evidence="6 7" id="KW-0472">Membrane</keyword>
<reference evidence="9" key="2">
    <citation type="journal article" date="2021" name="Sci. Rep.">
        <title>The distribution of antibiotic resistance genes in chicken gut microbiota commensals.</title>
        <authorList>
            <person name="Juricova H."/>
            <person name="Matiasovicova J."/>
            <person name="Kubasova T."/>
            <person name="Cejkova D."/>
            <person name="Rychlik I."/>
        </authorList>
    </citation>
    <scope>NUCLEOTIDE SEQUENCE</scope>
    <source>
        <strain evidence="9">An420c</strain>
    </source>
</reference>
<sequence>MAQKSAVAARAPKKKASSWQKRDWVAAYIFIAPVTLGLLVFYIWPFFQNIWFSFNDVNKFNMSTFVGLENYIKLFSDKEVWKAFGNSLKYVVITVPAGLFLSIFIAALMNAKIRGKSIYRTLYFLPSVTMSAAVAMVWKWIYNEQMGILNTAIKAAGGSGHAWLTSPSTALYCIMLVGLWMTVGYNMIILLAGMQGISVTYYEAAALDGAGPIQQFFKITIPMLTPTIFFVLITSIISGFQVFDTIYMMIGKTNPAYDDTQTVVMLFYRQAFDYGYKGYAAAISLFIFIVIMIVTVIQLIGQKKWVNYD</sequence>
<evidence type="ECO:0000256" key="5">
    <source>
        <dbReference type="ARBA" id="ARBA00022989"/>
    </source>
</evidence>
<feature type="transmembrane region" description="Helical" evidence="7">
    <location>
        <begin position="24"/>
        <end position="44"/>
    </location>
</feature>
<dbReference type="InterPro" id="IPR051393">
    <property type="entry name" value="ABC_transporter_permease"/>
</dbReference>
<comment type="similarity">
    <text evidence="7">Belongs to the binding-protein-dependent transport system permease family.</text>
</comment>
<dbReference type="PANTHER" id="PTHR30193:SF37">
    <property type="entry name" value="INNER MEMBRANE ABC TRANSPORTER PERMEASE PROTEIN YCJO"/>
    <property type="match status" value="1"/>
</dbReference>
<dbReference type="GO" id="GO:0055085">
    <property type="term" value="P:transmembrane transport"/>
    <property type="evidence" value="ECO:0007669"/>
    <property type="project" value="InterPro"/>
</dbReference>
<evidence type="ECO:0000256" key="1">
    <source>
        <dbReference type="ARBA" id="ARBA00004651"/>
    </source>
</evidence>
<evidence type="ECO:0000256" key="6">
    <source>
        <dbReference type="ARBA" id="ARBA00023136"/>
    </source>
</evidence>
<evidence type="ECO:0000313" key="10">
    <source>
        <dbReference type="Proteomes" id="UP000713880"/>
    </source>
</evidence>
<keyword evidence="4 7" id="KW-0812">Transmembrane</keyword>
<dbReference type="InterPro" id="IPR000515">
    <property type="entry name" value="MetI-like"/>
</dbReference>
<evidence type="ECO:0000259" key="8">
    <source>
        <dbReference type="PROSITE" id="PS50928"/>
    </source>
</evidence>
<protein>
    <submittedName>
        <fullName evidence="9">Sugar ABC transporter permease</fullName>
    </submittedName>
</protein>
<dbReference type="GO" id="GO:0005886">
    <property type="term" value="C:plasma membrane"/>
    <property type="evidence" value="ECO:0007669"/>
    <property type="project" value="UniProtKB-SubCell"/>
</dbReference>
<proteinExistence type="inferred from homology"/>
<feature type="transmembrane region" description="Helical" evidence="7">
    <location>
        <begin position="228"/>
        <end position="250"/>
    </location>
</feature>
<feature type="transmembrane region" description="Helical" evidence="7">
    <location>
        <begin position="90"/>
        <end position="109"/>
    </location>
</feature>
<evidence type="ECO:0000256" key="4">
    <source>
        <dbReference type="ARBA" id="ARBA00022692"/>
    </source>
</evidence>
<feature type="domain" description="ABC transmembrane type-1" evidence="8">
    <location>
        <begin position="84"/>
        <end position="298"/>
    </location>
</feature>
<dbReference type="RefSeq" id="WP_204907876.1">
    <property type="nucleotide sequence ID" value="NZ_JACJLV010000003.1"/>
</dbReference>
<dbReference type="InterPro" id="IPR035906">
    <property type="entry name" value="MetI-like_sf"/>
</dbReference>
<dbReference type="EMBL" id="JACJLV010000003">
    <property type="protein sequence ID" value="MBM6825815.1"/>
    <property type="molecule type" value="Genomic_DNA"/>
</dbReference>
<dbReference type="Pfam" id="PF00528">
    <property type="entry name" value="BPD_transp_1"/>
    <property type="match status" value="1"/>
</dbReference>
<organism evidence="9 10">
    <name type="scientific">Mordavella massiliensis</name>
    <dbReference type="NCBI Taxonomy" id="1871024"/>
    <lineage>
        <taxon>Bacteria</taxon>
        <taxon>Bacillati</taxon>
        <taxon>Bacillota</taxon>
        <taxon>Clostridia</taxon>
        <taxon>Eubacteriales</taxon>
        <taxon>Clostridiaceae</taxon>
        <taxon>Mordavella</taxon>
    </lineage>
</organism>
<dbReference type="Gene3D" id="1.10.3720.10">
    <property type="entry name" value="MetI-like"/>
    <property type="match status" value="1"/>
</dbReference>
<evidence type="ECO:0000256" key="3">
    <source>
        <dbReference type="ARBA" id="ARBA00022475"/>
    </source>
</evidence>
<evidence type="ECO:0000256" key="7">
    <source>
        <dbReference type="RuleBase" id="RU363032"/>
    </source>
</evidence>
<keyword evidence="5 7" id="KW-1133">Transmembrane helix</keyword>
<evidence type="ECO:0000256" key="2">
    <source>
        <dbReference type="ARBA" id="ARBA00022448"/>
    </source>
</evidence>
<feature type="transmembrane region" description="Helical" evidence="7">
    <location>
        <begin position="279"/>
        <end position="300"/>
    </location>
</feature>